<evidence type="ECO:0000313" key="1">
    <source>
        <dbReference type="EMBL" id="KAK7850903.1"/>
    </source>
</evidence>
<comment type="caution">
    <text evidence="1">The sequence shown here is derived from an EMBL/GenBank/DDBJ whole genome shotgun (WGS) entry which is preliminary data.</text>
</comment>
<proteinExistence type="predicted"/>
<sequence>MSKFVPTPLFFASSSCLDRSDNDDDGGKVVLGEVVAIGCSDCRVMLLEVFFLANLKLSQSNLLTVKDLLALASNSEKKFDRHLNFPKKNS</sequence>
<keyword evidence="2" id="KW-1185">Reference proteome</keyword>
<dbReference type="Proteomes" id="UP000237347">
    <property type="component" value="Unassembled WGS sequence"/>
</dbReference>
<accession>A0AAW0LKC5</accession>
<dbReference type="EMBL" id="PKMF04000094">
    <property type="protein sequence ID" value="KAK7850903.1"/>
    <property type="molecule type" value="Genomic_DNA"/>
</dbReference>
<evidence type="ECO:0000313" key="2">
    <source>
        <dbReference type="Proteomes" id="UP000237347"/>
    </source>
</evidence>
<dbReference type="AlphaFoldDB" id="A0AAW0LKC5"/>
<dbReference type="PROSITE" id="PS51257">
    <property type="entry name" value="PROKAR_LIPOPROTEIN"/>
    <property type="match status" value="1"/>
</dbReference>
<organism evidence="1 2">
    <name type="scientific">Quercus suber</name>
    <name type="common">Cork oak</name>
    <dbReference type="NCBI Taxonomy" id="58331"/>
    <lineage>
        <taxon>Eukaryota</taxon>
        <taxon>Viridiplantae</taxon>
        <taxon>Streptophyta</taxon>
        <taxon>Embryophyta</taxon>
        <taxon>Tracheophyta</taxon>
        <taxon>Spermatophyta</taxon>
        <taxon>Magnoliopsida</taxon>
        <taxon>eudicotyledons</taxon>
        <taxon>Gunneridae</taxon>
        <taxon>Pentapetalae</taxon>
        <taxon>rosids</taxon>
        <taxon>fabids</taxon>
        <taxon>Fagales</taxon>
        <taxon>Fagaceae</taxon>
        <taxon>Quercus</taxon>
    </lineage>
</organism>
<gene>
    <name evidence="1" type="ORF">CFP56_043504</name>
</gene>
<protein>
    <submittedName>
        <fullName evidence="1">Uncharacterized protein</fullName>
    </submittedName>
</protein>
<name>A0AAW0LKC5_QUESU</name>
<reference evidence="1 2" key="1">
    <citation type="journal article" date="2018" name="Sci. Data">
        <title>The draft genome sequence of cork oak.</title>
        <authorList>
            <person name="Ramos A.M."/>
            <person name="Usie A."/>
            <person name="Barbosa P."/>
            <person name="Barros P.M."/>
            <person name="Capote T."/>
            <person name="Chaves I."/>
            <person name="Simoes F."/>
            <person name="Abreu I."/>
            <person name="Carrasquinho I."/>
            <person name="Faro C."/>
            <person name="Guimaraes J.B."/>
            <person name="Mendonca D."/>
            <person name="Nobrega F."/>
            <person name="Rodrigues L."/>
            <person name="Saibo N.J.M."/>
            <person name="Varela M.C."/>
            <person name="Egas C."/>
            <person name="Matos J."/>
            <person name="Miguel C.M."/>
            <person name="Oliveira M.M."/>
            <person name="Ricardo C.P."/>
            <person name="Goncalves S."/>
        </authorList>
    </citation>
    <scope>NUCLEOTIDE SEQUENCE [LARGE SCALE GENOMIC DNA]</scope>
    <source>
        <strain evidence="2">cv. HL8</strain>
    </source>
</reference>